<sequence length="671" mass="76075">MSTLKYLLRPPHSRLSYLVSARLLNYRTTHRIHRQNKYLRRQLRTEVLQETTIKMALSPGDPNSFSTPELAAVTHTHLDLSVDFQRKILTGSVVLDVEKRNATDELILDNRGIIILTILNAIDGSNLNYNISEDVQYGSKLSIKLPENAVSSNEDILKYKIEIRYETSPEASALQWLTPEQTAGGKHPYLFSQCQAIHARSMLPCQDTPSVKSTYSAAIKAPAELVVLMSAQRKGIKDEGNTKIHTFHQPVPIPSYLIAIAVGALVSKEVGPRSRVWAEKEFINQSAYEFGETEMMLKTAEDICGPYIWGIYDLLVLPPSFPFGGMENPCLTFVTPTLLAGDRSLASVVAHEISHSWTGNLVTNANFEHFWLNEGFTMFVERKIDGRMFGDKVRQFSALSGIKALREGINTIGETNQLTSLVPNLTGVDPDDAFSIVPYEKGHTFLYYLEELLGGPAEFEPFLKEHLEKFKYKSIVTSDWKAFLYSYFSDKREILNSVDWETWLNKPGMPPVIPNYDTSLADACIALAKKWINWNENTSSIFSKSDIANLTANQKREFLVELFSANETLSVKKLEAMQAAYDFDSVKNSEIRFMWLRICIKGRWESKVLDALAFATQQGRMKFVRPIFRDLYAWEATRQRAIDAYLANKSKMMYVSAHTIAKDLHLIEKTN</sequence>
<keyword evidence="9 16" id="KW-0378">Hydrolase</keyword>
<dbReference type="Gene3D" id="1.25.40.320">
    <property type="entry name" value="Peptidase M1, leukotriene A4 hydrolase/aminopeptidase C-terminal domain"/>
    <property type="match status" value="1"/>
</dbReference>
<evidence type="ECO:0000256" key="7">
    <source>
        <dbReference type="ARBA" id="ARBA00022670"/>
    </source>
</evidence>
<feature type="active site" description="Proton donor" evidence="13">
    <location>
        <position position="439"/>
    </location>
</feature>
<dbReference type="InterPro" id="IPR027268">
    <property type="entry name" value="Peptidase_M4/M1_CTD_sf"/>
</dbReference>
<dbReference type="FunFam" id="1.25.40.320:FF:000001">
    <property type="entry name" value="Leukotriene A(4) hydrolase"/>
    <property type="match status" value="1"/>
</dbReference>
<dbReference type="EC" id="3.3.2.6" evidence="16"/>
<keyword evidence="6" id="KW-0325">Glycoprotein</keyword>
<dbReference type="GO" id="GO:0043171">
    <property type="term" value="P:peptide catabolic process"/>
    <property type="evidence" value="ECO:0007669"/>
    <property type="project" value="TreeGrafter"/>
</dbReference>
<dbReference type="PANTHER" id="PTHR45726:SF3">
    <property type="entry name" value="LEUKOTRIENE A-4 HYDROLASE"/>
    <property type="match status" value="1"/>
</dbReference>
<evidence type="ECO:0000256" key="6">
    <source>
        <dbReference type="ARBA" id="ARBA00022622"/>
    </source>
</evidence>
<dbReference type="CDD" id="cd09599">
    <property type="entry name" value="M1_LTA4H"/>
    <property type="match status" value="1"/>
</dbReference>
<accession>A0AAJ7W2C3</accession>
<evidence type="ECO:0000256" key="11">
    <source>
        <dbReference type="ARBA" id="ARBA00023049"/>
    </source>
</evidence>
<evidence type="ECO:0000256" key="9">
    <source>
        <dbReference type="ARBA" id="ARBA00022801"/>
    </source>
</evidence>
<dbReference type="PANTHER" id="PTHR45726">
    <property type="entry name" value="LEUKOTRIENE A-4 HYDROLASE"/>
    <property type="match status" value="1"/>
</dbReference>
<feature type="active site" description="Proton acceptor" evidence="13">
    <location>
        <position position="352"/>
    </location>
</feature>
<dbReference type="GO" id="GO:0005886">
    <property type="term" value="C:plasma membrane"/>
    <property type="evidence" value="ECO:0007669"/>
    <property type="project" value="UniProtKB-SubCell"/>
</dbReference>
<evidence type="ECO:0000256" key="5">
    <source>
        <dbReference type="ARBA" id="ARBA00022490"/>
    </source>
</evidence>
<dbReference type="InterPro" id="IPR038502">
    <property type="entry name" value="M1_LTA-4_hydro/amino_C_sf"/>
</dbReference>
<comment type="catalytic activity">
    <reaction evidence="16">
        <text>leukotriene A4 + H2O = leukotriene B4</text>
        <dbReference type="Rhea" id="RHEA:22324"/>
        <dbReference type="ChEBI" id="CHEBI:15377"/>
        <dbReference type="ChEBI" id="CHEBI:57461"/>
        <dbReference type="ChEBI" id="CHEBI:57463"/>
        <dbReference type="EC" id="3.3.2.6"/>
    </reaction>
</comment>
<dbReference type="InterPro" id="IPR034015">
    <property type="entry name" value="M1_LTA4H"/>
</dbReference>
<feature type="binding site" evidence="14">
    <location>
        <begin position="322"/>
        <end position="327"/>
    </location>
    <ligand>
        <name>a peptide</name>
        <dbReference type="ChEBI" id="CHEBI:60466"/>
    </ligand>
</feature>
<dbReference type="Pfam" id="PF09127">
    <property type="entry name" value="Leuk-A4-hydro_C"/>
    <property type="match status" value="1"/>
</dbReference>
<dbReference type="SUPFAM" id="SSF63737">
    <property type="entry name" value="Leukotriene A4 hydrolase N-terminal domain"/>
    <property type="match status" value="1"/>
</dbReference>
<feature type="binding site" evidence="15">
    <location>
        <position position="351"/>
    </location>
    <ligand>
        <name>Zn(2+)</name>
        <dbReference type="ChEBI" id="CHEBI:29105"/>
        <note>catalytic</note>
    </ligand>
</feature>
<dbReference type="AlphaFoldDB" id="A0AAJ7W2C3"/>
<feature type="domain" description="Peptidase M1 leukotriene A4 hydrolase/aminopeptidase C-terminal" evidence="17">
    <location>
        <begin position="519"/>
        <end position="664"/>
    </location>
</feature>
<dbReference type="InterPro" id="IPR042097">
    <property type="entry name" value="Aminopeptidase_N-like_N_sf"/>
</dbReference>
<proteinExistence type="inferred from homology"/>
<dbReference type="Gene3D" id="1.10.390.10">
    <property type="entry name" value="Neutral Protease Domain 2"/>
    <property type="match status" value="1"/>
</dbReference>
<dbReference type="FunFam" id="1.10.390.10:FF:000003">
    <property type="entry name" value="Leukotriene A(4) hydrolase"/>
    <property type="match status" value="1"/>
</dbReference>
<dbReference type="Proteomes" id="UP000694920">
    <property type="component" value="Unplaced"/>
</dbReference>
<keyword evidence="18" id="KW-1185">Reference proteome</keyword>
<evidence type="ECO:0000256" key="12">
    <source>
        <dbReference type="ARBA" id="ARBA00023288"/>
    </source>
</evidence>
<dbReference type="SUPFAM" id="SSF48371">
    <property type="entry name" value="ARM repeat"/>
    <property type="match status" value="1"/>
</dbReference>
<dbReference type="FunFam" id="2.60.40.1730:FF:000004">
    <property type="entry name" value="Leukotriene A(4) hydrolase"/>
    <property type="match status" value="1"/>
</dbReference>
<evidence type="ECO:0000256" key="13">
    <source>
        <dbReference type="PIRSR" id="PIRSR612777-1"/>
    </source>
</evidence>
<keyword evidence="6" id="KW-0472">Membrane</keyword>
<feature type="binding site" evidence="15">
    <location>
        <position position="374"/>
    </location>
    <ligand>
        <name>Zn(2+)</name>
        <dbReference type="ChEBI" id="CHEBI:29105"/>
        <note>catalytic</note>
    </ligand>
</feature>
<dbReference type="InterPro" id="IPR049980">
    <property type="entry name" value="LTA4H_cat"/>
</dbReference>
<keyword evidence="11 16" id="KW-0482">Metalloprotease</keyword>
<dbReference type="FunFam" id="3.30.2010.30:FF:000001">
    <property type="entry name" value="Leukotriene A(4) hydrolase"/>
    <property type="match status" value="1"/>
</dbReference>
<keyword evidence="16" id="KW-0434">Leukotriene biosynthesis</keyword>
<keyword evidence="8 15" id="KW-0479">Metal-binding</keyword>
<gene>
    <name evidence="19" type="primary">LOC107268833</name>
</gene>
<keyword evidence="6" id="KW-0336">GPI-anchor</keyword>
<evidence type="ECO:0000256" key="15">
    <source>
        <dbReference type="PIRSR" id="PIRSR612777-3"/>
    </source>
</evidence>
<dbReference type="InterPro" id="IPR016024">
    <property type="entry name" value="ARM-type_fold"/>
</dbReference>
<dbReference type="GO" id="GO:0005829">
    <property type="term" value="C:cytosol"/>
    <property type="evidence" value="ECO:0007669"/>
    <property type="project" value="TreeGrafter"/>
</dbReference>
<evidence type="ECO:0000256" key="4">
    <source>
        <dbReference type="ARBA" id="ARBA00010136"/>
    </source>
</evidence>
<evidence type="ECO:0000256" key="1">
    <source>
        <dbReference type="ARBA" id="ARBA00004496"/>
    </source>
</evidence>
<comment type="subcellular location">
    <subcellularLocation>
        <location evidence="2">Cell membrane</location>
        <topology evidence="2">Lipid-anchor</topology>
        <topology evidence="2">GPI-anchor</topology>
    </subcellularLocation>
    <subcellularLocation>
        <location evidence="1 16">Cytoplasm</location>
    </subcellularLocation>
</comment>
<dbReference type="GO" id="GO:0019370">
    <property type="term" value="P:leukotriene biosynthetic process"/>
    <property type="evidence" value="ECO:0007669"/>
    <property type="project" value="UniProtKB-KW"/>
</dbReference>
<comment type="cofactor">
    <cofactor evidence="15 16">
        <name>Zn(2+)</name>
        <dbReference type="ChEBI" id="CHEBI:29105"/>
    </cofactor>
    <text evidence="15 16">Binds 1 zinc ion per subunit.</text>
</comment>
<dbReference type="NCBIfam" id="TIGR02411">
    <property type="entry name" value="leuko_A4_hydro"/>
    <property type="match status" value="1"/>
</dbReference>
<dbReference type="GO" id="GO:0070006">
    <property type="term" value="F:metalloaminopeptidase activity"/>
    <property type="evidence" value="ECO:0007669"/>
    <property type="project" value="UniProtKB-ARBA"/>
</dbReference>
<dbReference type="Pfam" id="PF17900">
    <property type="entry name" value="Peptidase_M1_N"/>
    <property type="match status" value="1"/>
</dbReference>
<evidence type="ECO:0000256" key="3">
    <source>
        <dbReference type="ARBA" id="ARBA00004716"/>
    </source>
</evidence>
<evidence type="ECO:0000256" key="14">
    <source>
        <dbReference type="PIRSR" id="PIRSR612777-2"/>
    </source>
</evidence>
<dbReference type="SMART" id="SM01263">
    <property type="entry name" value="Leuk-A4-hydro_C"/>
    <property type="match status" value="1"/>
</dbReference>
<dbReference type="GO" id="GO:0004463">
    <property type="term" value="F:leukotriene-A4 hydrolase activity"/>
    <property type="evidence" value="ECO:0007669"/>
    <property type="project" value="UniProtKB-EC"/>
</dbReference>
<dbReference type="KEGG" id="ccin:107268833"/>
<feature type="binding site" evidence="15">
    <location>
        <position position="355"/>
    </location>
    <ligand>
        <name>Zn(2+)</name>
        <dbReference type="ChEBI" id="CHEBI:29105"/>
        <note>catalytic</note>
    </ligand>
</feature>
<dbReference type="Gene3D" id="3.30.2010.30">
    <property type="match status" value="1"/>
</dbReference>
<keyword evidence="7 16" id="KW-0645">Protease</keyword>
<evidence type="ECO:0000313" key="18">
    <source>
        <dbReference type="Proteomes" id="UP000694920"/>
    </source>
</evidence>
<dbReference type="InterPro" id="IPR014782">
    <property type="entry name" value="Peptidase_M1_dom"/>
</dbReference>
<keyword evidence="5 16" id="KW-0963">Cytoplasm</keyword>
<comment type="similarity">
    <text evidence="4 16">Belongs to the peptidase M1 family.</text>
</comment>
<dbReference type="GO" id="GO:0006508">
    <property type="term" value="P:proteolysis"/>
    <property type="evidence" value="ECO:0007669"/>
    <property type="project" value="UniProtKB-KW"/>
</dbReference>
<reference evidence="19" key="1">
    <citation type="submission" date="2025-08" db="UniProtKB">
        <authorList>
            <consortium name="RefSeq"/>
        </authorList>
    </citation>
    <scope>IDENTIFICATION</scope>
</reference>
<evidence type="ECO:0000313" key="19">
    <source>
        <dbReference type="RefSeq" id="XP_024941988.1"/>
    </source>
</evidence>
<dbReference type="GO" id="GO:0098552">
    <property type="term" value="C:side of membrane"/>
    <property type="evidence" value="ECO:0007669"/>
    <property type="project" value="UniProtKB-KW"/>
</dbReference>
<evidence type="ECO:0000256" key="2">
    <source>
        <dbReference type="ARBA" id="ARBA00004609"/>
    </source>
</evidence>
<feature type="binding site" evidence="14">
    <location>
        <begin position="193"/>
        <end position="195"/>
    </location>
    <ligand>
        <name>a peptide</name>
        <dbReference type="ChEBI" id="CHEBI:60466"/>
    </ligand>
</feature>
<dbReference type="PRINTS" id="PR00756">
    <property type="entry name" value="ALADIPTASE"/>
</dbReference>
<evidence type="ECO:0000256" key="8">
    <source>
        <dbReference type="ARBA" id="ARBA00022723"/>
    </source>
</evidence>
<evidence type="ECO:0000259" key="17">
    <source>
        <dbReference type="SMART" id="SM01263"/>
    </source>
</evidence>
<dbReference type="RefSeq" id="XP_024941988.1">
    <property type="nucleotide sequence ID" value="XM_025086220.1"/>
</dbReference>
<dbReference type="Pfam" id="PF01433">
    <property type="entry name" value="Peptidase_M1"/>
    <property type="match status" value="1"/>
</dbReference>
<dbReference type="SUPFAM" id="SSF55486">
    <property type="entry name" value="Metalloproteases ('zincins'), catalytic domain"/>
    <property type="match status" value="1"/>
</dbReference>
<organism evidence="18 19">
    <name type="scientific">Cephus cinctus</name>
    <name type="common">Wheat stem sawfly</name>
    <dbReference type="NCBI Taxonomy" id="211228"/>
    <lineage>
        <taxon>Eukaryota</taxon>
        <taxon>Metazoa</taxon>
        <taxon>Ecdysozoa</taxon>
        <taxon>Arthropoda</taxon>
        <taxon>Hexapoda</taxon>
        <taxon>Insecta</taxon>
        <taxon>Pterygota</taxon>
        <taxon>Neoptera</taxon>
        <taxon>Endopterygota</taxon>
        <taxon>Hymenoptera</taxon>
        <taxon>Cephoidea</taxon>
        <taxon>Cephidae</taxon>
        <taxon>Cephus</taxon>
    </lineage>
</organism>
<keyword evidence="12" id="KW-0449">Lipoprotein</keyword>
<comment type="pathway">
    <text evidence="3 16">Lipid metabolism; leukotriene B4 biosynthesis.</text>
</comment>
<evidence type="ECO:0000256" key="16">
    <source>
        <dbReference type="RuleBase" id="RU361141"/>
    </source>
</evidence>
<dbReference type="InterPro" id="IPR045357">
    <property type="entry name" value="Aminopeptidase_N-like_N"/>
</dbReference>
<dbReference type="GO" id="GO:0008270">
    <property type="term" value="F:zinc ion binding"/>
    <property type="evidence" value="ECO:0007669"/>
    <property type="project" value="InterPro"/>
</dbReference>
<dbReference type="GO" id="GO:0004301">
    <property type="term" value="F:epoxide hydrolase activity"/>
    <property type="evidence" value="ECO:0007669"/>
    <property type="project" value="TreeGrafter"/>
</dbReference>
<dbReference type="GeneID" id="107268833"/>
<protein>
    <recommendedName>
        <fullName evidence="16">Leukotriene A(4) hydrolase</fullName>
        <shortName evidence="16">LTA-4 hydrolase</shortName>
        <ecNumber evidence="16">3.3.2.6</ecNumber>
    </recommendedName>
</protein>
<keyword evidence="10 15" id="KW-0862">Zinc</keyword>
<dbReference type="InterPro" id="IPR012777">
    <property type="entry name" value="LTA4H"/>
</dbReference>
<feature type="binding site" evidence="14">
    <location>
        <begin position="620"/>
        <end position="622"/>
    </location>
    <ligand>
        <name>a peptide</name>
        <dbReference type="ChEBI" id="CHEBI:60466"/>
    </ligand>
</feature>
<dbReference type="Gene3D" id="2.60.40.1730">
    <property type="entry name" value="tricorn interacting facor f3 domain"/>
    <property type="match status" value="1"/>
</dbReference>
<evidence type="ECO:0000256" key="10">
    <source>
        <dbReference type="ARBA" id="ARBA00022833"/>
    </source>
</evidence>
<dbReference type="InterPro" id="IPR001930">
    <property type="entry name" value="Peptidase_M1"/>
</dbReference>
<name>A0AAJ7W2C3_CEPCN</name>
<dbReference type="InterPro" id="IPR015211">
    <property type="entry name" value="Peptidase_M1_C"/>
</dbReference>